<sequence>MTVTRGFTEEADKLLDFLEHGIFDALQKQYLRSFIFAVYLDSHDPGNIVEAYTFNFNYYKVPGTDVSVPVMSLDAELQNLSLSGAKKMRDPVSEAAAEGRVPTLGEALIKNLIQATTQMDPLPKRRYATFKLFYYDHTPDDYEPAHFRPGDAQKDKWFFSTHNKDEVPERCSVGSLKTGHHAVDVRVASVSGYLPSSEDNDAPFLGTTTGHVHAAPALTPVEEAAMRLQQVQLQREDALARHVVWDADDGLCDIDADGEEDPEYAAGSDDSNESVSLGSWRVHDSGVEFLEPIGIRDEDGQIVPFPKDEAQRCPAEEVQAEEAQYAGRHDNVPNHVAQLPKGRNPRSRRIISPMASIPPSDIALSTASSQNPEIESIDTQMVQQLIVNKCVTGGDSEMLEIDTQVIPSSVEDPIDSFQSMGDADVQQEAMETSESDDMLDKPQDKPPCGENLECECGVPLEDSDTCFCDGGCKRWFHTWCMGYHSAKDSCIPTQFICFDCRVKADENWDLIMVHDLYPRMIARFRDLAIFRRAIKIAEMHNPEGLSAFTKLLGCDSTVAGQQFKRLETEGFITSVTKEVDDFGLETIVRGKKGKSKINAGPKTRQSQRRKTLQKPRYVFVKASTNNQAYKDYFDPNQEVEKRLLGDHIDAVQTPPCASETAGGSMYQNCAGSQTQEEIQVPEPVVHPGTGQTTCDQGRKRKSNTLEQLTKTTKKMKISVGPGVDLGD</sequence>
<dbReference type="GO" id="GO:0007130">
    <property type="term" value="P:synaptonemal complex assembly"/>
    <property type="evidence" value="ECO:0007669"/>
    <property type="project" value="TreeGrafter"/>
</dbReference>
<feature type="region of interest" description="Disordered" evidence="6">
    <location>
        <begin position="255"/>
        <end position="276"/>
    </location>
</feature>
<reference evidence="8 9" key="1">
    <citation type="submission" date="2017-04" db="EMBL/GenBank/DDBJ databases">
        <title>Genome Sequence of the Model Brown-Rot Fungus Postia placenta SB12.</title>
        <authorList>
            <consortium name="DOE Joint Genome Institute"/>
            <person name="Gaskell J."/>
            <person name="Kersten P."/>
            <person name="Larrondo L.F."/>
            <person name="Canessa P."/>
            <person name="Martinez D."/>
            <person name="Hibbett D."/>
            <person name="Schmoll M."/>
            <person name="Kubicek C.P."/>
            <person name="Martinez A.T."/>
            <person name="Yadav J."/>
            <person name="Master E."/>
            <person name="Magnuson J.K."/>
            <person name="James T."/>
            <person name="Yaver D."/>
            <person name="Berka R."/>
            <person name="Labutti K."/>
            <person name="Lipzen A."/>
            <person name="Aerts A."/>
            <person name="Barry K."/>
            <person name="Henrissat B."/>
            <person name="Blanchette R."/>
            <person name="Grigoriev I."/>
            <person name="Cullen D."/>
        </authorList>
    </citation>
    <scope>NUCLEOTIDE SEQUENCE [LARGE SCALE GENOMIC DNA]</scope>
    <source>
        <strain evidence="8 9">MAD-698-R-SB12</strain>
    </source>
</reference>
<keyword evidence="5" id="KW-0469">Meiosis</keyword>
<dbReference type="Gene3D" id="3.30.40.10">
    <property type="entry name" value="Zinc/RING finger domain, C3HC4 (zinc finger)"/>
    <property type="match status" value="1"/>
</dbReference>
<evidence type="ECO:0000256" key="2">
    <source>
        <dbReference type="ARBA" id="ARBA00004286"/>
    </source>
</evidence>
<feature type="domain" description="HORMA" evidence="7">
    <location>
        <begin position="1"/>
        <end position="187"/>
    </location>
</feature>
<evidence type="ECO:0000256" key="4">
    <source>
        <dbReference type="ARBA" id="ARBA00023242"/>
    </source>
</evidence>
<dbReference type="OrthoDB" id="1928087at2759"/>
<dbReference type="PANTHER" id="PTHR48225:SF7">
    <property type="entry name" value="MEIOSIS-SPECIFIC PROTEIN HOP1"/>
    <property type="match status" value="1"/>
</dbReference>
<dbReference type="SUPFAM" id="SSF56019">
    <property type="entry name" value="The spindle assembly checkpoint protein mad2"/>
    <property type="match status" value="1"/>
</dbReference>
<dbReference type="Pfam" id="PF02301">
    <property type="entry name" value="HORMA"/>
    <property type="match status" value="1"/>
</dbReference>
<dbReference type="STRING" id="670580.A0A1X6N9Y2"/>
<keyword evidence="3" id="KW-0158">Chromosome</keyword>
<keyword evidence="9" id="KW-1185">Reference proteome</keyword>
<comment type="subcellular location">
    <subcellularLocation>
        <location evidence="2">Chromosome</location>
    </subcellularLocation>
    <subcellularLocation>
        <location evidence="1">Nucleus</location>
    </subcellularLocation>
</comment>
<dbReference type="SUPFAM" id="SSF57903">
    <property type="entry name" value="FYVE/PHD zinc finger"/>
    <property type="match status" value="1"/>
</dbReference>
<dbReference type="PANTHER" id="PTHR48225">
    <property type="entry name" value="HORMA DOMAIN-CONTAINING PROTEIN 1"/>
    <property type="match status" value="1"/>
</dbReference>
<dbReference type="RefSeq" id="XP_024342249.1">
    <property type="nucleotide sequence ID" value="XM_024481920.1"/>
</dbReference>
<dbReference type="InterPro" id="IPR051294">
    <property type="entry name" value="HORMA_MeioticProgression"/>
</dbReference>
<dbReference type="InterPro" id="IPR036570">
    <property type="entry name" value="HORMA_dom_sf"/>
</dbReference>
<dbReference type="AlphaFoldDB" id="A0A1X6N9Y2"/>
<dbReference type="EMBL" id="KZ110593">
    <property type="protein sequence ID" value="OSX65455.1"/>
    <property type="molecule type" value="Genomic_DNA"/>
</dbReference>
<protein>
    <recommendedName>
        <fullName evidence="7">HORMA domain-containing protein</fullName>
    </recommendedName>
</protein>
<evidence type="ECO:0000313" key="8">
    <source>
        <dbReference type="EMBL" id="OSX65455.1"/>
    </source>
</evidence>
<evidence type="ECO:0000256" key="1">
    <source>
        <dbReference type="ARBA" id="ARBA00004123"/>
    </source>
</evidence>
<dbReference type="Gene3D" id="3.30.900.10">
    <property type="entry name" value="HORMA domain"/>
    <property type="match status" value="1"/>
</dbReference>
<dbReference type="InterPro" id="IPR011011">
    <property type="entry name" value="Znf_FYVE_PHD"/>
</dbReference>
<dbReference type="Proteomes" id="UP000194127">
    <property type="component" value="Unassembled WGS sequence"/>
</dbReference>
<dbReference type="GO" id="GO:0005634">
    <property type="term" value="C:nucleus"/>
    <property type="evidence" value="ECO:0007669"/>
    <property type="project" value="UniProtKB-SubCell"/>
</dbReference>
<feature type="region of interest" description="Disordered" evidence="6">
    <location>
        <begin position="684"/>
        <end position="727"/>
    </location>
</feature>
<accession>A0A1X6N9Y2</accession>
<evidence type="ECO:0000313" key="9">
    <source>
        <dbReference type="Proteomes" id="UP000194127"/>
    </source>
</evidence>
<name>A0A1X6N9Y2_9APHY</name>
<evidence type="ECO:0000256" key="5">
    <source>
        <dbReference type="ARBA" id="ARBA00023254"/>
    </source>
</evidence>
<evidence type="ECO:0000256" key="3">
    <source>
        <dbReference type="ARBA" id="ARBA00022454"/>
    </source>
</evidence>
<dbReference type="InterPro" id="IPR003511">
    <property type="entry name" value="HORMA_dom"/>
</dbReference>
<proteinExistence type="predicted"/>
<organism evidence="8 9">
    <name type="scientific">Postia placenta MAD-698-R-SB12</name>
    <dbReference type="NCBI Taxonomy" id="670580"/>
    <lineage>
        <taxon>Eukaryota</taxon>
        <taxon>Fungi</taxon>
        <taxon>Dikarya</taxon>
        <taxon>Basidiomycota</taxon>
        <taxon>Agaricomycotina</taxon>
        <taxon>Agaricomycetes</taxon>
        <taxon>Polyporales</taxon>
        <taxon>Adustoporiaceae</taxon>
        <taxon>Rhodonia</taxon>
    </lineage>
</organism>
<dbReference type="GO" id="GO:0051598">
    <property type="term" value="P:meiotic recombination checkpoint signaling"/>
    <property type="evidence" value="ECO:0007669"/>
    <property type="project" value="TreeGrafter"/>
</dbReference>
<evidence type="ECO:0000259" key="7">
    <source>
        <dbReference type="PROSITE" id="PS50815"/>
    </source>
</evidence>
<dbReference type="PROSITE" id="PS50815">
    <property type="entry name" value="HORMA"/>
    <property type="match status" value="1"/>
</dbReference>
<keyword evidence="4" id="KW-0539">Nucleus</keyword>
<dbReference type="GeneID" id="36326870"/>
<feature type="region of interest" description="Disordered" evidence="6">
    <location>
        <begin position="593"/>
        <end position="612"/>
    </location>
</feature>
<gene>
    <name evidence="8" type="ORF">POSPLADRAFT_1065244</name>
</gene>
<dbReference type="GO" id="GO:0005694">
    <property type="term" value="C:chromosome"/>
    <property type="evidence" value="ECO:0007669"/>
    <property type="project" value="UniProtKB-SubCell"/>
</dbReference>
<dbReference type="InterPro" id="IPR013083">
    <property type="entry name" value="Znf_RING/FYVE/PHD"/>
</dbReference>
<evidence type="ECO:0000256" key="6">
    <source>
        <dbReference type="SAM" id="MobiDB-lite"/>
    </source>
</evidence>